<feature type="binding site" evidence="9">
    <location>
        <begin position="147"/>
        <end position="150"/>
    </location>
    <ligand>
        <name>ATP</name>
        <dbReference type="ChEBI" id="CHEBI:30616"/>
    </ligand>
</feature>
<dbReference type="InterPro" id="IPR042176">
    <property type="entry name" value="Pantoate_ligase_C"/>
</dbReference>
<dbReference type="FunFam" id="3.40.50.620:FF:000013">
    <property type="entry name" value="Pantothenate synthetase"/>
    <property type="match status" value="1"/>
</dbReference>
<dbReference type="GO" id="GO:0005524">
    <property type="term" value="F:ATP binding"/>
    <property type="evidence" value="ECO:0007669"/>
    <property type="project" value="UniProtKB-KW"/>
</dbReference>
<feature type="binding site" evidence="9">
    <location>
        <position position="153"/>
    </location>
    <ligand>
        <name>(R)-pantoate</name>
        <dbReference type="ChEBI" id="CHEBI:15980"/>
    </ligand>
</feature>
<evidence type="ECO:0000256" key="3">
    <source>
        <dbReference type="ARBA" id="ARBA00022490"/>
    </source>
</evidence>
<dbReference type="GO" id="GO:0004592">
    <property type="term" value="F:pantoate-beta-alanine ligase activity"/>
    <property type="evidence" value="ECO:0007669"/>
    <property type="project" value="UniProtKB-UniRule"/>
</dbReference>
<feature type="binding site" evidence="9">
    <location>
        <begin position="184"/>
        <end position="187"/>
    </location>
    <ligand>
        <name>ATP</name>
        <dbReference type="ChEBI" id="CHEBI:30616"/>
    </ligand>
</feature>
<dbReference type="UniPathway" id="UPA00028">
    <property type="reaction ID" value="UER00005"/>
</dbReference>
<feature type="binding site" evidence="9">
    <location>
        <begin position="30"/>
        <end position="37"/>
    </location>
    <ligand>
        <name>ATP</name>
        <dbReference type="ChEBI" id="CHEBI:30616"/>
    </ligand>
</feature>
<dbReference type="PANTHER" id="PTHR21299:SF1">
    <property type="entry name" value="PANTOATE--BETA-ALANINE LIGASE"/>
    <property type="match status" value="1"/>
</dbReference>
<keyword evidence="5 9" id="KW-0566">Pantothenate biosynthesis</keyword>
<dbReference type="EMBL" id="JACHGH010000002">
    <property type="protein sequence ID" value="MBB6452231.1"/>
    <property type="molecule type" value="Genomic_DNA"/>
</dbReference>
<comment type="subunit">
    <text evidence="9">Homodimer.</text>
</comment>
<evidence type="ECO:0000256" key="9">
    <source>
        <dbReference type="HAMAP-Rule" id="MF_00158"/>
    </source>
</evidence>
<comment type="function">
    <text evidence="9">Catalyzes the condensation of pantoate with beta-alanine in an ATP-dependent reaction via a pantoyl-adenylate intermediate.</text>
</comment>
<accession>A0A841PYS3</accession>
<evidence type="ECO:0000256" key="8">
    <source>
        <dbReference type="ARBA" id="ARBA00048258"/>
    </source>
</evidence>
<dbReference type="NCBIfam" id="TIGR00125">
    <property type="entry name" value="cyt_tran_rel"/>
    <property type="match status" value="1"/>
</dbReference>
<gene>
    <name evidence="9" type="primary">panC</name>
    <name evidence="10" type="ORF">HNQ94_000676</name>
</gene>
<organism evidence="10 11">
    <name type="scientific">Salirhabdus euzebyi</name>
    <dbReference type="NCBI Taxonomy" id="394506"/>
    <lineage>
        <taxon>Bacteria</taxon>
        <taxon>Bacillati</taxon>
        <taxon>Bacillota</taxon>
        <taxon>Bacilli</taxon>
        <taxon>Bacillales</taxon>
        <taxon>Bacillaceae</taxon>
        <taxon>Salirhabdus</taxon>
    </lineage>
</organism>
<comment type="caution">
    <text evidence="10">The sequence shown here is derived from an EMBL/GenBank/DDBJ whole genome shotgun (WGS) entry which is preliminary data.</text>
</comment>
<evidence type="ECO:0000256" key="4">
    <source>
        <dbReference type="ARBA" id="ARBA00022598"/>
    </source>
</evidence>
<dbReference type="Pfam" id="PF02569">
    <property type="entry name" value="Pantoate_ligase"/>
    <property type="match status" value="1"/>
</dbReference>
<dbReference type="Gene3D" id="3.30.1300.10">
    <property type="entry name" value="Pantoate-beta-alanine ligase, C-terminal domain"/>
    <property type="match status" value="1"/>
</dbReference>
<protein>
    <recommendedName>
        <fullName evidence="9">Pantothenate synthetase</fullName>
        <shortName evidence="9">PS</shortName>
        <ecNumber evidence="9">6.3.2.1</ecNumber>
    </recommendedName>
    <alternativeName>
        <fullName evidence="9">Pantoate--beta-alanine ligase</fullName>
    </alternativeName>
    <alternativeName>
        <fullName evidence="9">Pantoate-activating enzyme</fullName>
    </alternativeName>
</protein>
<keyword evidence="7 9" id="KW-0067">ATP-binding</keyword>
<dbReference type="FunFam" id="3.30.1300.10:FF:000001">
    <property type="entry name" value="Pantothenate synthetase"/>
    <property type="match status" value="1"/>
</dbReference>
<dbReference type="SUPFAM" id="SSF52374">
    <property type="entry name" value="Nucleotidylyl transferase"/>
    <property type="match status" value="1"/>
</dbReference>
<dbReference type="AlphaFoldDB" id="A0A841PYS3"/>
<dbReference type="PANTHER" id="PTHR21299">
    <property type="entry name" value="CYTIDYLATE KINASE/PANTOATE-BETA-ALANINE LIGASE"/>
    <property type="match status" value="1"/>
</dbReference>
<dbReference type="GO" id="GO:0015940">
    <property type="term" value="P:pantothenate biosynthetic process"/>
    <property type="evidence" value="ECO:0007669"/>
    <property type="project" value="UniProtKB-UniRule"/>
</dbReference>
<evidence type="ECO:0000256" key="7">
    <source>
        <dbReference type="ARBA" id="ARBA00022840"/>
    </source>
</evidence>
<evidence type="ECO:0000256" key="2">
    <source>
        <dbReference type="ARBA" id="ARBA00009256"/>
    </source>
</evidence>
<comment type="pathway">
    <text evidence="1 9">Cofactor biosynthesis; (R)-pantothenate biosynthesis; (R)-pantothenate from (R)-pantoate and beta-alanine: step 1/1.</text>
</comment>
<reference evidence="10 11" key="1">
    <citation type="submission" date="2020-08" db="EMBL/GenBank/DDBJ databases">
        <title>Genomic Encyclopedia of Type Strains, Phase IV (KMG-IV): sequencing the most valuable type-strain genomes for metagenomic binning, comparative biology and taxonomic classification.</title>
        <authorList>
            <person name="Goeker M."/>
        </authorList>
    </citation>
    <scope>NUCLEOTIDE SEQUENCE [LARGE SCALE GENOMIC DNA]</scope>
    <source>
        <strain evidence="10 11">DSM 19612</strain>
    </source>
</reference>
<feature type="binding site" evidence="9">
    <location>
        <position position="61"/>
    </location>
    <ligand>
        <name>beta-alanine</name>
        <dbReference type="ChEBI" id="CHEBI:57966"/>
    </ligand>
</feature>
<comment type="similarity">
    <text evidence="2 9">Belongs to the pantothenate synthetase family.</text>
</comment>
<proteinExistence type="inferred from homology"/>
<dbReference type="InterPro" id="IPR003721">
    <property type="entry name" value="Pantoate_ligase"/>
</dbReference>
<evidence type="ECO:0000256" key="1">
    <source>
        <dbReference type="ARBA" id="ARBA00004990"/>
    </source>
</evidence>
<evidence type="ECO:0000313" key="11">
    <source>
        <dbReference type="Proteomes" id="UP000581688"/>
    </source>
</evidence>
<keyword evidence="11" id="KW-1185">Reference proteome</keyword>
<dbReference type="Proteomes" id="UP000581688">
    <property type="component" value="Unassembled WGS sequence"/>
</dbReference>
<feature type="active site" description="Proton donor" evidence="9">
    <location>
        <position position="37"/>
    </location>
</feature>
<comment type="miscellaneous">
    <text evidence="9">The reaction proceeds by a bi uni uni bi ping pong mechanism.</text>
</comment>
<name>A0A841PYS3_9BACI</name>
<evidence type="ECO:0000256" key="6">
    <source>
        <dbReference type="ARBA" id="ARBA00022741"/>
    </source>
</evidence>
<dbReference type="GO" id="GO:0005829">
    <property type="term" value="C:cytosol"/>
    <property type="evidence" value="ECO:0007669"/>
    <property type="project" value="TreeGrafter"/>
</dbReference>
<dbReference type="InterPro" id="IPR014729">
    <property type="entry name" value="Rossmann-like_a/b/a_fold"/>
</dbReference>
<sequence length="290" mass="33235">MKVVHTVREMQQIALQNKQTNQTIGYVPTMGFLHDGHQRLLQSAKKENDIVVLSIFVNPLQFGPNEDFDRYPRDEEHDREIAEQEGVDIVFMPSVREMYPSSLSVQLNVNNRTNVLCGRSREGHFDGVVTVLTKLFHIVMPDKAYFGLKDAQQVAVVEGLVKDLNFPVKIMPIPTVREQDGLAKSSRNVYLSKEEREQAKYLYHALQHGQQLVKKGEKTKDIIINEVIQFINSKTRGKIDYVELLTFPNLEQVDQINERVILATAVQFERARLIDNIIFEKNGEITITSS</sequence>
<dbReference type="EC" id="6.3.2.1" evidence="9"/>
<evidence type="ECO:0000256" key="5">
    <source>
        <dbReference type="ARBA" id="ARBA00022655"/>
    </source>
</evidence>
<comment type="catalytic activity">
    <reaction evidence="8 9">
        <text>(R)-pantoate + beta-alanine + ATP = (R)-pantothenate + AMP + diphosphate + H(+)</text>
        <dbReference type="Rhea" id="RHEA:10912"/>
        <dbReference type="ChEBI" id="CHEBI:15378"/>
        <dbReference type="ChEBI" id="CHEBI:15980"/>
        <dbReference type="ChEBI" id="CHEBI:29032"/>
        <dbReference type="ChEBI" id="CHEBI:30616"/>
        <dbReference type="ChEBI" id="CHEBI:33019"/>
        <dbReference type="ChEBI" id="CHEBI:57966"/>
        <dbReference type="ChEBI" id="CHEBI:456215"/>
        <dbReference type="EC" id="6.3.2.1"/>
    </reaction>
</comment>
<dbReference type="NCBIfam" id="TIGR00018">
    <property type="entry name" value="panC"/>
    <property type="match status" value="1"/>
</dbReference>
<keyword evidence="4 9" id="KW-0436">Ligase</keyword>
<evidence type="ECO:0000313" key="10">
    <source>
        <dbReference type="EMBL" id="MBB6452231.1"/>
    </source>
</evidence>
<dbReference type="CDD" id="cd00560">
    <property type="entry name" value="PanC"/>
    <property type="match status" value="1"/>
</dbReference>
<dbReference type="RefSeq" id="WP_174495088.1">
    <property type="nucleotide sequence ID" value="NZ_CADDWK010000002.1"/>
</dbReference>
<dbReference type="Gene3D" id="3.40.50.620">
    <property type="entry name" value="HUPs"/>
    <property type="match status" value="1"/>
</dbReference>
<keyword evidence="6 9" id="KW-0547">Nucleotide-binding</keyword>
<feature type="binding site" evidence="9">
    <location>
        <position position="61"/>
    </location>
    <ligand>
        <name>(R)-pantoate</name>
        <dbReference type="ChEBI" id="CHEBI:15980"/>
    </ligand>
</feature>
<feature type="binding site" evidence="9">
    <location>
        <position position="176"/>
    </location>
    <ligand>
        <name>ATP</name>
        <dbReference type="ChEBI" id="CHEBI:30616"/>
    </ligand>
</feature>
<keyword evidence="3 9" id="KW-0963">Cytoplasm</keyword>
<dbReference type="InterPro" id="IPR004821">
    <property type="entry name" value="Cyt_trans-like"/>
</dbReference>
<dbReference type="HAMAP" id="MF_00158">
    <property type="entry name" value="PanC"/>
    <property type="match status" value="1"/>
</dbReference>
<comment type="subcellular location">
    <subcellularLocation>
        <location evidence="9">Cytoplasm</location>
    </subcellularLocation>
</comment>